<evidence type="ECO:0000256" key="7">
    <source>
        <dbReference type="ARBA" id="ARBA00022840"/>
    </source>
</evidence>
<dbReference type="Pfam" id="PF10236">
    <property type="entry name" value="DAP3"/>
    <property type="match status" value="2"/>
</dbReference>
<evidence type="ECO:0000256" key="2">
    <source>
        <dbReference type="ARBA" id="ARBA00012105"/>
    </source>
</evidence>
<comment type="pathway">
    <text evidence="1">Cofactor biosynthesis; FMN biosynthesis; FMN from riboflavin (ATP route): step 1/1.</text>
</comment>
<keyword evidence="6" id="KW-0547">Nucleotide-binding</keyword>
<sequence length="507" mass="57572">MFNATGESKILRRREAEKIIKWLDNETFQEPSKRVILYGEKGVGKTMSLHQIAHHGMTKDMLVLYVGNLWRVATKNYATEPLNVRKDITTQGYVSVEKRDLWESRYDPLMQQGSHRPELKSVITYDQPEPAGIWLEHLKAINSHILEKYKTTRDFQLSVKETLPAGSTLLQAVNEALSRSIKRCDGIKFIIEEIKSLAPEMAKAGNPVLVCVDQCNYLTQGCHVVVYDDPEKIRSHPEQRGLPHWTIRAKFEEVVTDSRRLNLMRHFKSLLDDDWAGGFVVGATTTYQTIMGNHSWKLGRHNDRSRIETEDLHDVLGDQGFQVGYFQIIAEVYFVSLRIAGILLSLSDCNKIIGLTLKMAAGKIPAVPFFLRGVVCKGFGRGSKELGCPTANFSDDVVATLPEGLDNGIYYGFARVNNDQVHKMVASIGWNPFYKNTKRSFETHIIHEFPEDFYGADLSVLVCGYLRPEKNYDSLEALKDDIQQDIRNAVEKCSSPDYEELVKSSFK</sequence>
<dbReference type="SUPFAM" id="SSF82114">
    <property type="entry name" value="Riboflavin kinase-like"/>
    <property type="match status" value="1"/>
</dbReference>
<evidence type="ECO:0000313" key="9">
    <source>
        <dbReference type="EMBL" id="CAG5096004.1"/>
    </source>
</evidence>
<organism evidence="9 10">
    <name type="scientific">Oikopleura dioica</name>
    <name type="common">Tunicate</name>
    <dbReference type="NCBI Taxonomy" id="34765"/>
    <lineage>
        <taxon>Eukaryota</taxon>
        <taxon>Metazoa</taxon>
        <taxon>Chordata</taxon>
        <taxon>Tunicata</taxon>
        <taxon>Appendicularia</taxon>
        <taxon>Copelata</taxon>
        <taxon>Oikopleuridae</taxon>
        <taxon>Oikopleura</taxon>
    </lineage>
</organism>
<dbReference type="EC" id="2.7.1.26" evidence="2"/>
<dbReference type="InterPro" id="IPR015865">
    <property type="entry name" value="Riboflavin_kinase_bac/euk"/>
</dbReference>
<keyword evidence="4" id="KW-0288">FMN</keyword>
<dbReference type="Gene3D" id="3.40.50.300">
    <property type="entry name" value="P-loop containing nucleotide triphosphate hydrolases"/>
    <property type="match status" value="1"/>
</dbReference>
<evidence type="ECO:0000256" key="5">
    <source>
        <dbReference type="ARBA" id="ARBA00022679"/>
    </source>
</evidence>
<reference evidence="9 10" key="1">
    <citation type="submission" date="2021-04" db="EMBL/GenBank/DDBJ databases">
        <authorList>
            <person name="Bliznina A."/>
        </authorList>
    </citation>
    <scope>NUCLEOTIDE SEQUENCE [LARGE SCALE GENOMIC DNA]</scope>
</reference>
<dbReference type="InterPro" id="IPR023465">
    <property type="entry name" value="Riboflavin_kinase_dom_sf"/>
</dbReference>
<dbReference type="InterPro" id="IPR027417">
    <property type="entry name" value="P-loop_NTPase"/>
</dbReference>
<dbReference type="Proteomes" id="UP001158576">
    <property type="component" value="Chromosome XSR"/>
</dbReference>
<evidence type="ECO:0000313" key="10">
    <source>
        <dbReference type="Proteomes" id="UP001158576"/>
    </source>
</evidence>
<evidence type="ECO:0000256" key="3">
    <source>
        <dbReference type="ARBA" id="ARBA00022630"/>
    </source>
</evidence>
<dbReference type="Pfam" id="PF01687">
    <property type="entry name" value="Flavokinase"/>
    <property type="match status" value="1"/>
</dbReference>
<gene>
    <name evidence="9" type="ORF">OKIOD_LOCUS5992</name>
</gene>
<dbReference type="PANTHER" id="PTHR22749:SF6">
    <property type="entry name" value="RIBOFLAVIN KINASE"/>
    <property type="match status" value="1"/>
</dbReference>
<accession>A0ABN7SIN8</accession>
<keyword evidence="3" id="KW-0285">Flavoprotein</keyword>
<proteinExistence type="predicted"/>
<dbReference type="SUPFAM" id="SSF52540">
    <property type="entry name" value="P-loop containing nucleoside triphosphate hydrolases"/>
    <property type="match status" value="1"/>
</dbReference>
<name>A0ABN7SIN8_OIKDI</name>
<dbReference type="InterPro" id="IPR023468">
    <property type="entry name" value="Riboflavin_kinase"/>
</dbReference>
<feature type="domain" description="Riboflavin kinase" evidence="8">
    <location>
        <begin position="364"/>
        <end position="494"/>
    </location>
</feature>
<evidence type="ECO:0000259" key="8">
    <source>
        <dbReference type="SMART" id="SM00904"/>
    </source>
</evidence>
<evidence type="ECO:0000256" key="1">
    <source>
        <dbReference type="ARBA" id="ARBA00005201"/>
    </source>
</evidence>
<keyword evidence="10" id="KW-1185">Reference proteome</keyword>
<dbReference type="InterPro" id="IPR019368">
    <property type="entry name" value="Ribosomal_mS29"/>
</dbReference>
<keyword evidence="5" id="KW-0808">Transferase</keyword>
<evidence type="ECO:0000256" key="6">
    <source>
        <dbReference type="ARBA" id="ARBA00022741"/>
    </source>
</evidence>
<keyword evidence="7" id="KW-0067">ATP-binding</keyword>
<evidence type="ECO:0000256" key="4">
    <source>
        <dbReference type="ARBA" id="ARBA00022643"/>
    </source>
</evidence>
<dbReference type="PANTHER" id="PTHR22749">
    <property type="entry name" value="RIBOFLAVIN KINASE/FMN ADENYLYLTRANSFERASE"/>
    <property type="match status" value="1"/>
</dbReference>
<dbReference type="SMART" id="SM00904">
    <property type="entry name" value="Flavokinase"/>
    <property type="match status" value="1"/>
</dbReference>
<dbReference type="Gene3D" id="2.40.30.30">
    <property type="entry name" value="Riboflavin kinase-like"/>
    <property type="match status" value="1"/>
</dbReference>
<protein>
    <recommendedName>
        <fullName evidence="2">riboflavin kinase</fullName>
        <ecNumber evidence="2">2.7.1.26</ecNumber>
    </recommendedName>
</protein>
<dbReference type="EMBL" id="OU015569">
    <property type="protein sequence ID" value="CAG5096004.1"/>
    <property type="molecule type" value="Genomic_DNA"/>
</dbReference>